<dbReference type="PATRIC" id="fig|880071.3.peg.2561"/>
<dbReference type="GO" id="GO:0006412">
    <property type="term" value="P:translation"/>
    <property type="evidence" value="ECO:0007669"/>
    <property type="project" value="UniProtKB-UniRule"/>
</dbReference>
<dbReference type="InterPro" id="IPR001209">
    <property type="entry name" value="Ribosomal_uS14"/>
</dbReference>
<reference evidence="9" key="1">
    <citation type="submission" date="2012-06" db="EMBL/GenBank/DDBJ databases">
        <title>The complete genome of Flexibacter litoralis DSM 6794.</title>
        <authorList>
            <person name="Lucas S."/>
            <person name="Copeland A."/>
            <person name="Lapidus A."/>
            <person name="Glavina del Rio T."/>
            <person name="Dalin E."/>
            <person name="Tice H."/>
            <person name="Bruce D."/>
            <person name="Goodwin L."/>
            <person name="Pitluck S."/>
            <person name="Peters L."/>
            <person name="Ovchinnikova G."/>
            <person name="Lu M."/>
            <person name="Kyrpides N."/>
            <person name="Mavromatis K."/>
            <person name="Ivanova N."/>
            <person name="Brettin T."/>
            <person name="Detter J.C."/>
            <person name="Han C."/>
            <person name="Larimer F."/>
            <person name="Land M."/>
            <person name="Hauser L."/>
            <person name="Markowitz V."/>
            <person name="Cheng J.-F."/>
            <person name="Hugenholtz P."/>
            <person name="Woyke T."/>
            <person name="Wu D."/>
            <person name="Spring S."/>
            <person name="Lang E."/>
            <person name="Kopitz M."/>
            <person name="Brambilla E."/>
            <person name="Klenk H.-P."/>
            <person name="Eisen J.A."/>
        </authorList>
    </citation>
    <scope>NUCLEOTIDE SEQUENCE [LARGE SCALE GENOMIC DNA]</scope>
    <source>
        <strain evidence="9">ATCC 23117 / DSM 6794 / NBRC 15988 / NCIMB 1366 / Sio-4</strain>
    </source>
</reference>
<keyword evidence="4 7" id="KW-0687">Ribonucleoprotein</keyword>
<dbReference type="NCBIfam" id="NF006477">
    <property type="entry name" value="PRK08881.1"/>
    <property type="match status" value="1"/>
</dbReference>
<dbReference type="InterPro" id="IPR023036">
    <property type="entry name" value="Ribosomal_uS14_bac/plastid"/>
</dbReference>
<dbReference type="FunFam" id="1.10.287.1480:FF:000001">
    <property type="entry name" value="30S ribosomal protein S14"/>
    <property type="match status" value="1"/>
</dbReference>
<keyword evidence="7" id="KW-0694">RNA-binding</keyword>
<dbReference type="Proteomes" id="UP000006054">
    <property type="component" value="Chromosome"/>
</dbReference>
<dbReference type="AlphaFoldDB" id="I4ALV0"/>
<name>I4ALV0_BERLS</name>
<evidence type="ECO:0000256" key="3">
    <source>
        <dbReference type="ARBA" id="ARBA00022980"/>
    </source>
</evidence>
<evidence type="ECO:0000256" key="5">
    <source>
        <dbReference type="ARBA" id="ARBA00035167"/>
    </source>
</evidence>
<accession>I4ALV0</accession>
<organism evidence="8 9">
    <name type="scientific">Bernardetia litoralis (strain ATCC 23117 / DSM 6794 / NBRC 15988 / NCIMB 1366 / Fx l1 / Sio-4)</name>
    <name type="common">Flexibacter litoralis</name>
    <dbReference type="NCBI Taxonomy" id="880071"/>
    <lineage>
        <taxon>Bacteria</taxon>
        <taxon>Pseudomonadati</taxon>
        <taxon>Bacteroidota</taxon>
        <taxon>Cytophagia</taxon>
        <taxon>Cytophagales</taxon>
        <taxon>Bernardetiaceae</taxon>
        <taxon>Bernardetia</taxon>
    </lineage>
</organism>
<keyword evidence="9" id="KW-1185">Reference proteome</keyword>
<evidence type="ECO:0000256" key="6">
    <source>
        <dbReference type="ARBA" id="ARBA00047110"/>
    </source>
</evidence>
<dbReference type="EMBL" id="CP003345">
    <property type="protein sequence ID" value="AFM04935.1"/>
    <property type="molecule type" value="Genomic_DNA"/>
</dbReference>
<dbReference type="RefSeq" id="WP_014798372.1">
    <property type="nucleotide sequence ID" value="NC_018018.1"/>
</dbReference>
<dbReference type="OrthoDB" id="9810484at2"/>
<dbReference type="Pfam" id="PF00253">
    <property type="entry name" value="Ribosomal_S14"/>
    <property type="match status" value="1"/>
</dbReference>
<dbReference type="InterPro" id="IPR018271">
    <property type="entry name" value="Ribosomal_uS14_CS"/>
</dbReference>
<evidence type="ECO:0000313" key="9">
    <source>
        <dbReference type="Proteomes" id="UP000006054"/>
    </source>
</evidence>
<dbReference type="HAMAP" id="MF_00537">
    <property type="entry name" value="Ribosomal_uS14_1"/>
    <property type="match status" value="1"/>
</dbReference>
<dbReference type="PANTHER" id="PTHR19836">
    <property type="entry name" value="30S RIBOSOMAL PROTEIN S14"/>
    <property type="match status" value="1"/>
</dbReference>
<dbReference type="GO" id="GO:0019843">
    <property type="term" value="F:rRNA binding"/>
    <property type="evidence" value="ECO:0007669"/>
    <property type="project" value="UniProtKB-UniRule"/>
</dbReference>
<gene>
    <name evidence="7" type="primary">rpsN</name>
    <name evidence="8" type="ordered locus">Fleli_2571</name>
</gene>
<dbReference type="GO" id="GO:0015935">
    <property type="term" value="C:small ribosomal subunit"/>
    <property type="evidence" value="ECO:0007669"/>
    <property type="project" value="TreeGrafter"/>
</dbReference>
<keyword evidence="3 7" id="KW-0689">Ribosomal protein</keyword>
<evidence type="ECO:0000313" key="8">
    <source>
        <dbReference type="EMBL" id="AFM04935.1"/>
    </source>
</evidence>
<dbReference type="Gene3D" id="1.10.287.1480">
    <property type="match status" value="1"/>
</dbReference>
<dbReference type="HOGENOM" id="CLU_139869_0_1_10"/>
<keyword evidence="7" id="KW-0699">rRNA-binding</keyword>
<evidence type="ECO:0000256" key="1">
    <source>
        <dbReference type="ARBA" id="ARBA00003686"/>
    </source>
</evidence>
<sequence>MAKSSMIARERKRQKMVDKYATRRVELKKLAKDGDVEAQIALDKLPKDSSPVRLHNRCRLTGRPRGYMRRFGICRVVFREMANDGKIPGVTKSSW</sequence>
<dbReference type="PANTHER" id="PTHR19836:SF19">
    <property type="entry name" value="SMALL RIBOSOMAL SUBUNIT PROTEIN US14M"/>
    <property type="match status" value="1"/>
</dbReference>
<dbReference type="SUPFAM" id="SSF57716">
    <property type="entry name" value="Glucocorticoid receptor-like (DNA-binding domain)"/>
    <property type="match status" value="1"/>
</dbReference>
<dbReference type="PROSITE" id="PS00527">
    <property type="entry name" value="RIBOSOMAL_S14"/>
    <property type="match status" value="1"/>
</dbReference>
<evidence type="ECO:0000256" key="4">
    <source>
        <dbReference type="ARBA" id="ARBA00023274"/>
    </source>
</evidence>
<comment type="function">
    <text evidence="1 7">Binds 16S rRNA, required for the assembly of 30S particles and may also be responsible for determining the conformation of the 16S rRNA at the A site.</text>
</comment>
<dbReference type="STRING" id="880071.Fleli_2571"/>
<protein>
    <recommendedName>
        <fullName evidence="5 7">Small ribosomal subunit protein uS14</fullName>
    </recommendedName>
</protein>
<dbReference type="GO" id="GO:0005737">
    <property type="term" value="C:cytoplasm"/>
    <property type="evidence" value="ECO:0007669"/>
    <property type="project" value="UniProtKB-ARBA"/>
</dbReference>
<comment type="subunit">
    <text evidence="6 7">Part of the 30S ribosomal subunit. Contacts proteins S3 and S10.</text>
</comment>
<evidence type="ECO:0000256" key="2">
    <source>
        <dbReference type="ARBA" id="ARBA00009083"/>
    </source>
</evidence>
<dbReference type="GO" id="GO:0003735">
    <property type="term" value="F:structural constituent of ribosome"/>
    <property type="evidence" value="ECO:0007669"/>
    <property type="project" value="InterPro"/>
</dbReference>
<dbReference type="eggNOG" id="COG0199">
    <property type="taxonomic scope" value="Bacteria"/>
</dbReference>
<evidence type="ECO:0000256" key="7">
    <source>
        <dbReference type="HAMAP-Rule" id="MF_00537"/>
    </source>
</evidence>
<comment type="similarity">
    <text evidence="2 7">Belongs to the universal ribosomal protein uS14 family.</text>
</comment>
<proteinExistence type="inferred from homology"/>
<dbReference type="KEGG" id="fli:Fleli_2571"/>